<organism evidence="1">
    <name type="scientific">Timema genevievae</name>
    <name type="common">Walking stick</name>
    <dbReference type="NCBI Taxonomy" id="629358"/>
    <lineage>
        <taxon>Eukaryota</taxon>
        <taxon>Metazoa</taxon>
        <taxon>Ecdysozoa</taxon>
        <taxon>Arthropoda</taxon>
        <taxon>Hexapoda</taxon>
        <taxon>Insecta</taxon>
        <taxon>Pterygota</taxon>
        <taxon>Neoptera</taxon>
        <taxon>Polyneoptera</taxon>
        <taxon>Phasmatodea</taxon>
        <taxon>Timematodea</taxon>
        <taxon>Timematoidea</taxon>
        <taxon>Timematidae</taxon>
        <taxon>Timema</taxon>
    </lineage>
</organism>
<protein>
    <submittedName>
        <fullName evidence="1">Uncharacterized protein</fullName>
    </submittedName>
</protein>
<evidence type="ECO:0000313" key="1">
    <source>
        <dbReference type="EMBL" id="CAD7595312.1"/>
    </source>
</evidence>
<reference evidence="1" key="1">
    <citation type="submission" date="2020-11" db="EMBL/GenBank/DDBJ databases">
        <authorList>
            <person name="Tran Van P."/>
        </authorList>
    </citation>
    <scope>NUCLEOTIDE SEQUENCE</scope>
</reference>
<gene>
    <name evidence="1" type="ORF">TGEB3V08_LOCUS5970</name>
</gene>
<accession>A0A7R9JYX5</accession>
<dbReference type="AlphaFoldDB" id="A0A7R9JYX5"/>
<dbReference type="EMBL" id="OE841321">
    <property type="protein sequence ID" value="CAD7595312.1"/>
    <property type="molecule type" value="Genomic_DNA"/>
</dbReference>
<name>A0A7R9JYX5_TIMGE</name>
<sequence length="113" mass="13069">MGAEHNARKPLVITSKSGQRVRCPCVESPVTVSWGTFLKFGRFQQHDFTTESYRPVKSEKIFKEEEQCYHHQEIGPVPLIFPPIKEEVDEDELVKPAQKQFGRYHTNGRGRPD</sequence>
<proteinExistence type="predicted"/>